<dbReference type="EMBL" id="JBHUCX010000024">
    <property type="protein sequence ID" value="MFD1675007.1"/>
    <property type="molecule type" value="Genomic_DNA"/>
</dbReference>
<proteinExistence type="predicted"/>
<evidence type="ECO:0000313" key="2">
    <source>
        <dbReference type="EMBL" id="MFD1675007.1"/>
    </source>
</evidence>
<organism evidence="2 3">
    <name type="scientific">Alicyclobacillus fodiniaquatilis</name>
    <dbReference type="NCBI Taxonomy" id="1661150"/>
    <lineage>
        <taxon>Bacteria</taxon>
        <taxon>Bacillati</taxon>
        <taxon>Bacillota</taxon>
        <taxon>Bacilli</taxon>
        <taxon>Bacillales</taxon>
        <taxon>Alicyclobacillaceae</taxon>
        <taxon>Alicyclobacillus</taxon>
    </lineage>
</organism>
<comment type="caution">
    <text evidence="2">The sequence shown here is derived from an EMBL/GenBank/DDBJ whole genome shotgun (WGS) entry which is preliminary data.</text>
</comment>
<name>A0ABW4JIY1_9BACL</name>
<keyword evidence="1" id="KW-1133">Transmembrane helix</keyword>
<evidence type="ECO:0000313" key="3">
    <source>
        <dbReference type="Proteomes" id="UP001597079"/>
    </source>
</evidence>
<protein>
    <submittedName>
        <fullName evidence="2">Prepilin-type cleavage/methylation domain-containing protein</fullName>
    </submittedName>
</protein>
<keyword evidence="1" id="KW-0472">Membrane</keyword>
<feature type="transmembrane region" description="Helical" evidence="1">
    <location>
        <begin position="24"/>
        <end position="52"/>
    </location>
</feature>
<sequence length="166" mass="18251">MRQRIKRVAHHVQRRKALHDDARGFGYLDTLVALALTAMALCSALAVGLPLMHAANLNASAQLLIGRMRFAQMLGTTSSEDGIIWMDPYDTGYRLSQGITWLGAYQNAPDVQYFDGYLQLPHSTIAYDSLGDSQVAGVIRLTSDGAERDIHLYMGTGLQVSGWIQP</sequence>
<evidence type="ECO:0000256" key="1">
    <source>
        <dbReference type="SAM" id="Phobius"/>
    </source>
</evidence>
<dbReference type="RefSeq" id="WP_377942878.1">
    <property type="nucleotide sequence ID" value="NZ_JBHUCX010000024.1"/>
</dbReference>
<keyword evidence="1" id="KW-0812">Transmembrane</keyword>
<keyword evidence="3" id="KW-1185">Reference proteome</keyword>
<accession>A0ABW4JIY1</accession>
<dbReference type="Proteomes" id="UP001597079">
    <property type="component" value="Unassembled WGS sequence"/>
</dbReference>
<reference evidence="3" key="1">
    <citation type="journal article" date="2019" name="Int. J. Syst. Evol. Microbiol.">
        <title>The Global Catalogue of Microorganisms (GCM) 10K type strain sequencing project: providing services to taxonomists for standard genome sequencing and annotation.</title>
        <authorList>
            <consortium name="The Broad Institute Genomics Platform"/>
            <consortium name="The Broad Institute Genome Sequencing Center for Infectious Disease"/>
            <person name="Wu L."/>
            <person name="Ma J."/>
        </authorList>
    </citation>
    <scope>NUCLEOTIDE SEQUENCE [LARGE SCALE GENOMIC DNA]</scope>
    <source>
        <strain evidence="3">CGMCC 1.12286</strain>
    </source>
</reference>
<gene>
    <name evidence="2" type="ORF">ACFSB2_09905</name>
</gene>